<gene>
    <name evidence="6" type="ORF">ENL39_04675</name>
</gene>
<dbReference type="SUPFAM" id="SSF82544">
    <property type="entry name" value="GckA/TtuD-like"/>
    <property type="match status" value="1"/>
</dbReference>
<keyword evidence="3" id="KW-0418">Kinase</keyword>
<dbReference type="PANTHER" id="PTHR12227">
    <property type="entry name" value="GLYCERATE KINASE"/>
    <property type="match status" value="1"/>
</dbReference>
<evidence type="ECO:0000256" key="2">
    <source>
        <dbReference type="ARBA" id="ARBA00022741"/>
    </source>
</evidence>
<dbReference type="GO" id="GO:0008887">
    <property type="term" value="F:glycerate kinase activity"/>
    <property type="evidence" value="ECO:0007669"/>
    <property type="project" value="InterPro"/>
</dbReference>
<dbReference type="InterPro" id="IPR039760">
    <property type="entry name" value="MOFRL_protein"/>
</dbReference>
<dbReference type="FunFam" id="3.40.50.10180:FF:000001">
    <property type="entry name" value="Glycerate kinase"/>
    <property type="match status" value="1"/>
</dbReference>
<evidence type="ECO:0000256" key="1">
    <source>
        <dbReference type="ARBA" id="ARBA00022679"/>
    </source>
</evidence>
<evidence type="ECO:0000256" key="4">
    <source>
        <dbReference type="ARBA" id="ARBA00022840"/>
    </source>
</evidence>
<dbReference type="InterPro" id="IPR038614">
    <property type="entry name" value="GK_N_sf"/>
</dbReference>
<dbReference type="GO" id="GO:0005524">
    <property type="term" value="F:ATP binding"/>
    <property type="evidence" value="ECO:0007669"/>
    <property type="project" value="UniProtKB-KW"/>
</dbReference>
<proteinExistence type="predicted"/>
<name>A0A7V5LZ71_UNCAE</name>
<accession>A0A7V5LZ71</accession>
<dbReference type="Gene3D" id="3.40.50.10180">
    <property type="entry name" value="Glycerate kinase, MOFRL-like N-terminal domain"/>
    <property type="match status" value="1"/>
</dbReference>
<dbReference type="AlphaFoldDB" id="A0A7V5LZ71"/>
<dbReference type="EMBL" id="DRTT01000130">
    <property type="protein sequence ID" value="HHF98761.1"/>
    <property type="molecule type" value="Genomic_DNA"/>
</dbReference>
<dbReference type="PANTHER" id="PTHR12227:SF0">
    <property type="entry name" value="GLYCERATE KINASE"/>
    <property type="match status" value="1"/>
</dbReference>
<keyword evidence="4" id="KW-0067">ATP-binding</keyword>
<organism evidence="6">
    <name type="scientific">Aerophobetes bacterium</name>
    <dbReference type="NCBI Taxonomy" id="2030807"/>
    <lineage>
        <taxon>Bacteria</taxon>
        <taxon>Candidatus Aerophobota</taxon>
    </lineage>
</organism>
<dbReference type="InterPro" id="IPR025286">
    <property type="entry name" value="MOFRL_assoc_dom"/>
</dbReference>
<keyword evidence="1" id="KW-0808">Transferase</keyword>
<dbReference type="GO" id="GO:0005737">
    <property type="term" value="C:cytoplasm"/>
    <property type="evidence" value="ECO:0007669"/>
    <property type="project" value="TreeGrafter"/>
</dbReference>
<comment type="caution">
    <text evidence="6">The sequence shown here is derived from an EMBL/GenBank/DDBJ whole genome shotgun (WGS) entry which is preliminary data.</text>
</comment>
<reference evidence="6" key="1">
    <citation type="journal article" date="2020" name="mSystems">
        <title>Genome- and Community-Level Interaction Insights into Carbon Utilization and Element Cycling Functions of Hydrothermarchaeota in Hydrothermal Sediment.</title>
        <authorList>
            <person name="Zhou Z."/>
            <person name="Liu Y."/>
            <person name="Xu W."/>
            <person name="Pan J."/>
            <person name="Luo Z.H."/>
            <person name="Li M."/>
        </authorList>
    </citation>
    <scope>NUCLEOTIDE SEQUENCE [LARGE SCALE GENOMIC DNA]</scope>
    <source>
        <strain evidence="6">HyVt-92</strain>
    </source>
</reference>
<keyword evidence="2" id="KW-0547">Nucleotide-binding</keyword>
<evidence type="ECO:0000256" key="3">
    <source>
        <dbReference type="ARBA" id="ARBA00022777"/>
    </source>
</evidence>
<sequence>MWRKDLRKDRIEKLLEDAKSIFFAGLDAVEPSRAVRKFLKRKGDILKIGEKVYDLKKIKRVFVVGVGKAGYPMAKAVEEVLQDRIFDGYVVVKYGYGGKLDKIKVLESSHPIPDEAGVRAAEKIISLLKKTEENDLVVCLISGGGSAILPSPVEGITLEEKQEVTKLLLECGASIEEINAIRKHLSKIKGGQLAKLAYPSYLHTLILSDVVGDRLDTIASGPTVPDSTTFKDCWQIVKKYDLEKRLPSAVLNRFKEGLEGKVEETPKRGDPFFSKVVNLIVGSNILALKASKEKAENLGY</sequence>
<protein>
    <submittedName>
        <fullName evidence="6">DUF4147 domain-containing protein</fullName>
    </submittedName>
</protein>
<evidence type="ECO:0000313" key="6">
    <source>
        <dbReference type="EMBL" id="HHF98761.1"/>
    </source>
</evidence>
<feature type="non-terminal residue" evidence="6">
    <location>
        <position position="300"/>
    </location>
</feature>
<feature type="domain" description="MOFRL-associated" evidence="5">
    <location>
        <begin position="18"/>
        <end position="254"/>
    </location>
</feature>
<dbReference type="Proteomes" id="UP000886070">
    <property type="component" value="Unassembled WGS sequence"/>
</dbReference>
<evidence type="ECO:0000259" key="5">
    <source>
        <dbReference type="Pfam" id="PF13660"/>
    </source>
</evidence>
<dbReference type="Pfam" id="PF13660">
    <property type="entry name" value="DUF4147"/>
    <property type="match status" value="1"/>
</dbReference>